<gene>
    <name evidence="1" type="primary">Acey_s0009.g575</name>
    <name evidence="1" type="ORF">Y032_0009g575</name>
</gene>
<evidence type="ECO:0000313" key="1">
    <source>
        <dbReference type="EMBL" id="EYC27205.1"/>
    </source>
</evidence>
<organism evidence="1 2">
    <name type="scientific">Ancylostoma ceylanicum</name>
    <dbReference type="NCBI Taxonomy" id="53326"/>
    <lineage>
        <taxon>Eukaryota</taxon>
        <taxon>Metazoa</taxon>
        <taxon>Ecdysozoa</taxon>
        <taxon>Nematoda</taxon>
        <taxon>Chromadorea</taxon>
        <taxon>Rhabditida</taxon>
        <taxon>Rhabditina</taxon>
        <taxon>Rhabditomorpha</taxon>
        <taxon>Strongyloidea</taxon>
        <taxon>Ancylostomatidae</taxon>
        <taxon>Ancylostomatinae</taxon>
        <taxon>Ancylostoma</taxon>
    </lineage>
</organism>
<dbReference type="Proteomes" id="UP000024635">
    <property type="component" value="Unassembled WGS sequence"/>
</dbReference>
<keyword evidence="2" id="KW-1185">Reference proteome</keyword>
<dbReference type="AlphaFoldDB" id="A0A016VIF0"/>
<reference evidence="2" key="1">
    <citation type="journal article" date="2015" name="Nat. Genet.">
        <title>The genome and transcriptome of the zoonotic hookworm Ancylostoma ceylanicum identify infection-specific gene families.</title>
        <authorList>
            <person name="Schwarz E.M."/>
            <person name="Hu Y."/>
            <person name="Antoshechkin I."/>
            <person name="Miller M.M."/>
            <person name="Sternberg P.W."/>
            <person name="Aroian R.V."/>
        </authorList>
    </citation>
    <scope>NUCLEOTIDE SEQUENCE</scope>
    <source>
        <strain evidence="2">HY135</strain>
    </source>
</reference>
<protein>
    <submittedName>
        <fullName evidence="1">Uncharacterized protein</fullName>
    </submittedName>
</protein>
<dbReference type="EMBL" id="JARK01001345">
    <property type="protein sequence ID" value="EYC27205.1"/>
    <property type="molecule type" value="Genomic_DNA"/>
</dbReference>
<name>A0A016VIF0_9BILA</name>
<proteinExistence type="predicted"/>
<sequence length="124" mass="13789">MVHSIILCSRTCSRECNASIGHCQRWFTAVPSGLPTSLQGKLRLFACRWRTQTNFRKDRGRKPEEPISAVLPVPCCVSSEQLLRFFRIAAASFRVAVAVLPNCFCGSAVKCCSSSENCDLDECR</sequence>
<comment type="caution">
    <text evidence="1">The sequence shown here is derived from an EMBL/GenBank/DDBJ whole genome shotgun (WGS) entry which is preliminary data.</text>
</comment>
<evidence type="ECO:0000313" key="2">
    <source>
        <dbReference type="Proteomes" id="UP000024635"/>
    </source>
</evidence>
<accession>A0A016VIF0</accession>